<dbReference type="InterPro" id="IPR050741">
    <property type="entry name" value="Acyl-CoA_dehydrogenase"/>
</dbReference>
<evidence type="ECO:0000259" key="9">
    <source>
        <dbReference type="Pfam" id="PF02770"/>
    </source>
</evidence>
<dbReference type="STRING" id="947166.A0A1D1VF67"/>
<protein>
    <recommendedName>
        <fullName evidence="12">Acyl-CoA dehydrogenase/oxidase C-terminal domain-containing protein</fullName>
    </recommendedName>
</protein>
<dbReference type="Pfam" id="PF02770">
    <property type="entry name" value="Acyl-CoA_dh_M"/>
    <property type="match status" value="1"/>
</dbReference>
<dbReference type="InterPro" id="IPR009075">
    <property type="entry name" value="AcylCo_DH/oxidase_C"/>
</dbReference>
<evidence type="ECO:0000256" key="5">
    <source>
        <dbReference type="ARBA" id="ARBA00023002"/>
    </source>
</evidence>
<dbReference type="InterPro" id="IPR046373">
    <property type="entry name" value="Acyl-CoA_Oxase/DH_mid-dom_sf"/>
</dbReference>
<dbReference type="InterPro" id="IPR009100">
    <property type="entry name" value="AcylCoA_DH/oxidase_NM_dom_sf"/>
</dbReference>
<dbReference type="SUPFAM" id="SSF56645">
    <property type="entry name" value="Acyl-CoA dehydrogenase NM domain-like"/>
    <property type="match status" value="1"/>
</dbReference>
<keyword evidence="5 7" id="KW-0560">Oxidoreductase</keyword>
<name>A0A1D1VF67_RAMVA</name>
<accession>A0A1D1VF67</accession>
<comment type="caution">
    <text evidence="10">The sequence shown here is derived from an EMBL/GenBank/DDBJ whole genome shotgun (WGS) entry which is preliminary data.</text>
</comment>
<evidence type="ECO:0000256" key="7">
    <source>
        <dbReference type="RuleBase" id="RU362125"/>
    </source>
</evidence>
<evidence type="ECO:0000256" key="2">
    <source>
        <dbReference type="ARBA" id="ARBA00009347"/>
    </source>
</evidence>
<evidence type="ECO:0008006" key="12">
    <source>
        <dbReference type="Google" id="ProtNLM"/>
    </source>
</evidence>
<dbReference type="OrthoDB" id="10262177at2759"/>
<evidence type="ECO:0000313" key="10">
    <source>
        <dbReference type="EMBL" id="GAU98732.1"/>
    </source>
</evidence>
<evidence type="ECO:0000313" key="11">
    <source>
        <dbReference type="Proteomes" id="UP000186922"/>
    </source>
</evidence>
<gene>
    <name evidence="10" type="primary">RvY_09841-1</name>
    <name evidence="10" type="synonym">RvY_09841.1</name>
    <name evidence="10" type="ORF">RvY_09841</name>
</gene>
<dbReference type="Gene3D" id="2.40.110.10">
    <property type="entry name" value="Butyryl-CoA Dehydrogenase, subunit A, domain 2"/>
    <property type="match status" value="1"/>
</dbReference>
<evidence type="ECO:0000256" key="1">
    <source>
        <dbReference type="ARBA" id="ARBA00001974"/>
    </source>
</evidence>
<dbReference type="GO" id="GO:0005737">
    <property type="term" value="C:cytoplasm"/>
    <property type="evidence" value="ECO:0007669"/>
    <property type="project" value="TreeGrafter"/>
</dbReference>
<dbReference type="FunFam" id="1.20.140.10:FF:000001">
    <property type="entry name" value="Acyl-CoA dehydrogenase"/>
    <property type="match status" value="1"/>
</dbReference>
<proteinExistence type="inferred from homology"/>
<dbReference type="PROSITE" id="PS00073">
    <property type="entry name" value="ACYL_COA_DH_2"/>
    <property type="match status" value="1"/>
</dbReference>
<dbReference type="InterPro" id="IPR006089">
    <property type="entry name" value="Acyl-CoA_DH_CS"/>
</dbReference>
<evidence type="ECO:0000256" key="3">
    <source>
        <dbReference type="ARBA" id="ARBA00022630"/>
    </source>
</evidence>
<evidence type="ECO:0000259" key="8">
    <source>
        <dbReference type="Pfam" id="PF00441"/>
    </source>
</evidence>
<dbReference type="GO" id="GO:0050660">
    <property type="term" value="F:flavin adenine dinucleotide binding"/>
    <property type="evidence" value="ECO:0007669"/>
    <property type="project" value="TreeGrafter"/>
</dbReference>
<reference evidence="10 11" key="1">
    <citation type="journal article" date="2016" name="Nat. Commun.">
        <title>Extremotolerant tardigrade genome and improved radiotolerance of human cultured cells by tardigrade-unique protein.</title>
        <authorList>
            <person name="Hashimoto T."/>
            <person name="Horikawa D.D."/>
            <person name="Saito Y."/>
            <person name="Kuwahara H."/>
            <person name="Kozuka-Hata H."/>
            <person name="Shin-I T."/>
            <person name="Minakuchi Y."/>
            <person name="Ohishi K."/>
            <person name="Motoyama A."/>
            <person name="Aizu T."/>
            <person name="Enomoto A."/>
            <person name="Kondo K."/>
            <person name="Tanaka S."/>
            <person name="Hara Y."/>
            <person name="Koshikawa S."/>
            <person name="Sagara H."/>
            <person name="Miura T."/>
            <person name="Yokobori S."/>
            <person name="Miyagawa K."/>
            <person name="Suzuki Y."/>
            <person name="Kubo T."/>
            <person name="Oyama M."/>
            <person name="Kohara Y."/>
            <person name="Fujiyama A."/>
            <person name="Arakawa K."/>
            <person name="Katayama T."/>
            <person name="Toyoda A."/>
            <person name="Kunieda T."/>
        </authorList>
    </citation>
    <scope>NUCLEOTIDE SEQUENCE [LARGE SCALE GENOMIC DNA]</scope>
    <source>
        <strain evidence="10 11">YOKOZUNA-1</strain>
    </source>
</reference>
<organism evidence="10 11">
    <name type="scientific">Ramazzottius varieornatus</name>
    <name type="common">Water bear</name>
    <name type="synonym">Tardigrade</name>
    <dbReference type="NCBI Taxonomy" id="947166"/>
    <lineage>
        <taxon>Eukaryota</taxon>
        <taxon>Metazoa</taxon>
        <taxon>Ecdysozoa</taxon>
        <taxon>Tardigrada</taxon>
        <taxon>Eutardigrada</taxon>
        <taxon>Parachela</taxon>
        <taxon>Hypsibioidea</taxon>
        <taxon>Ramazzottiidae</taxon>
        <taxon>Ramazzottius</taxon>
    </lineage>
</organism>
<dbReference type="SUPFAM" id="SSF47203">
    <property type="entry name" value="Acyl-CoA dehydrogenase C-terminal domain-like"/>
    <property type="match status" value="1"/>
</dbReference>
<dbReference type="InterPro" id="IPR006091">
    <property type="entry name" value="Acyl-CoA_Oxase/DH_mid-dom"/>
</dbReference>
<dbReference type="PROSITE" id="PS00072">
    <property type="entry name" value="ACYL_COA_DH_1"/>
    <property type="match status" value="1"/>
</dbReference>
<dbReference type="CDD" id="cd00567">
    <property type="entry name" value="ACAD"/>
    <property type="match status" value="1"/>
</dbReference>
<comment type="similarity">
    <text evidence="2 7">Belongs to the acyl-CoA dehydrogenase family.</text>
</comment>
<evidence type="ECO:0000256" key="4">
    <source>
        <dbReference type="ARBA" id="ARBA00022827"/>
    </source>
</evidence>
<keyword evidence="3 7" id="KW-0285">Flavoprotein</keyword>
<dbReference type="Pfam" id="PF00441">
    <property type="entry name" value="Acyl-CoA_dh_1"/>
    <property type="match status" value="1"/>
</dbReference>
<dbReference type="PANTHER" id="PTHR48083">
    <property type="entry name" value="MEDIUM-CHAIN SPECIFIC ACYL-COA DEHYDROGENASE, MITOCHONDRIAL-RELATED"/>
    <property type="match status" value="1"/>
</dbReference>
<keyword evidence="11" id="KW-1185">Reference proteome</keyword>
<dbReference type="GO" id="GO:0003995">
    <property type="term" value="F:acyl-CoA dehydrogenase activity"/>
    <property type="evidence" value="ECO:0007669"/>
    <property type="project" value="InterPro"/>
</dbReference>
<sequence>MYGTHELKKAFLEPAIKGDMVACVGVSEVEAGSDVASTKTTAVRNGDDFVINGHKMWITNGAQADWICLFCNTEQDKPKHLNKSLILVPMKTKGVTVAKKILKLGNRSSDTAQIFFEDVRVPQKHLIGEPGMGFVYQMEQFQEERLWSAASALVAMDRIIKETAKYCSERTAFGSPVINNQIIHFTLAELQTEVEALRALVYRSVYNYLQGENVTLFASMCKLKAGRLSRVVADKCLQFWGGMGFTEEVLVSRFFRDTRVLSIAGGTDEIMLQIISKYMGILPGKSKKRPASSTVSH</sequence>
<dbReference type="GO" id="GO:0033539">
    <property type="term" value="P:fatty acid beta-oxidation using acyl-CoA dehydrogenase"/>
    <property type="evidence" value="ECO:0007669"/>
    <property type="project" value="TreeGrafter"/>
</dbReference>
<feature type="domain" description="Acyl-CoA oxidase/dehydrogenase middle" evidence="9">
    <location>
        <begin position="23"/>
        <end position="119"/>
    </location>
</feature>
<comment type="cofactor">
    <cofactor evidence="1 7">
        <name>FAD</name>
        <dbReference type="ChEBI" id="CHEBI:57692"/>
    </cofactor>
</comment>
<dbReference type="FunFam" id="2.40.110.10:FF:000002">
    <property type="entry name" value="Acyl-CoA dehydrogenase fadE12"/>
    <property type="match status" value="1"/>
</dbReference>
<comment type="catalytic activity">
    <reaction evidence="6">
        <text>(2S)-2-methylbutanoyl-CoA + oxidized [electron-transfer flavoprotein] + H(+) = (2E)-2-methylbut-2-enoyl-CoA + reduced [electron-transfer flavoprotein]</text>
        <dbReference type="Rhea" id="RHEA:48256"/>
        <dbReference type="Rhea" id="RHEA-COMP:10685"/>
        <dbReference type="Rhea" id="RHEA-COMP:10686"/>
        <dbReference type="ChEBI" id="CHEBI:15378"/>
        <dbReference type="ChEBI" id="CHEBI:57337"/>
        <dbReference type="ChEBI" id="CHEBI:57692"/>
        <dbReference type="ChEBI" id="CHEBI:58307"/>
        <dbReference type="ChEBI" id="CHEBI:88166"/>
    </reaction>
    <physiologicalReaction direction="left-to-right" evidence="6">
        <dbReference type="Rhea" id="RHEA:48257"/>
    </physiologicalReaction>
</comment>
<feature type="domain" description="Acyl-CoA dehydrogenase/oxidase C-terminal" evidence="8">
    <location>
        <begin position="131"/>
        <end position="278"/>
    </location>
</feature>
<dbReference type="Proteomes" id="UP000186922">
    <property type="component" value="Unassembled WGS sequence"/>
</dbReference>
<keyword evidence="4 7" id="KW-0274">FAD</keyword>
<dbReference type="Gene3D" id="1.20.140.10">
    <property type="entry name" value="Butyryl-CoA Dehydrogenase, subunit A, domain 3"/>
    <property type="match status" value="1"/>
</dbReference>
<dbReference type="AlphaFoldDB" id="A0A1D1VF67"/>
<dbReference type="EMBL" id="BDGG01000005">
    <property type="protein sequence ID" value="GAU98732.1"/>
    <property type="molecule type" value="Genomic_DNA"/>
</dbReference>
<evidence type="ECO:0000256" key="6">
    <source>
        <dbReference type="ARBA" id="ARBA00049552"/>
    </source>
</evidence>
<dbReference type="InterPro" id="IPR036250">
    <property type="entry name" value="AcylCo_DH-like_C"/>
</dbReference>
<dbReference type="PANTHER" id="PTHR48083:SF6">
    <property type="entry name" value="ACYL-COA DEHYDROGENASE 6"/>
    <property type="match status" value="1"/>
</dbReference>